<proteinExistence type="predicted"/>
<dbReference type="Pfam" id="PF03924">
    <property type="entry name" value="CHASE"/>
    <property type="match status" value="1"/>
</dbReference>
<dbReference type="PROSITE" id="PS50839">
    <property type="entry name" value="CHASE"/>
    <property type="match status" value="1"/>
</dbReference>
<evidence type="ECO:0000256" key="5">
    <source>
        <dbReference type="ARBA" id="ARBA00022989"/>
    </source>
</evidence>
<evidence type="ECO:0000256" key="4">
    <source>
        <dbReference type="ARBA" id="ARBA00022692"/>
    </source>
</evidence>
<keyword evidence="3" id="KW-0973">c-di-GMP</keyword>
<dbReference type="GO" id="GO:0007165">
    <property type="term" value="P:signal transduction"/>
    <property type="evidence" value="ECO:0007669"/>
    <property type="project" value="UniProtKB-ARBA"/>
</dbReference>
<dbReference type="RefSeq" id="WP_124925077.1">
    <property type="nucleotide sequence ID" value="NZ_BMOH01000003.1"/>
</dbReference>
<dbReference type="CDD" id="cd01949">
    <property type="entry name" value="GGDEF"/>
    <property type="match status" value="1"/>
</dbReference>
<evidence type="ECO:0000256" key="2">
    <source>
        <dbReference type="ARBA" id="ARBA00012282"/>
    </source>
</evidence>
<keyword evidence="4 7" id="KW-0812">Transmembrane</keyword>
<dbReference type="PANTHER" id="PTHR44757">
    <property type="entry name" value="DIGUANYLATE CYCLASE DGCP"/>
    <property type="match status" value="1"/>
</dbReference>
<evidence type="ECO:0000313" key="12">
    <source>
        <dbReference type="Proteomes" id="UP000267535"/>
    </source>
</evidence>
<evidence type="ECO:0000259" key="8">
    <source>
        <dbReference type="PROSITE" id="PS50839"/>
    </source>
</evidence>
<dbReference type="Pfam" id="PF00990">
    <property type="entry name" value="GGDEF"/>
    <property type="match status" value="1"/>
</dbReference>
<dbReference type="Gene3D" id="3.30.450.350">
    <property type="entry name" value="CHASE domain"/>
    <property type="match status" value="1"/>
</dbReference>
<feature type="domain" description="GGDEF" evidence="10">
    <location>
        <begin position="331"/>
        <end position="464"/>
    </location>
</feature>
<dbReference type="SUPFAM" id="SSF55073">
    <property type="entry name" value="Nucleotide cyclase"/>
    <property type="match status" value="1"/>
</dbReference>
<evidence type="ECO:0000256" key="6">
    <source>
        <dbReference type="ARBA" id="ARBA00023136"/>
    </source>
</evidence>
<dbReference type="OrthoDB" id="1316910at2"/>
<dbReference type="InterPro" id="IPR035919">
    <property type="entry name" value="EAL_sf"/>
</dbReference>
<comment type="caution">
    <text evidence="11">The sequence shown here is derived from an EMBL/GenBank/DDBJ whole genome shotgun (WGS) entry which is preliminary data.</text>
</comment>
<dbReference type="InterPro" id="IPR001633">
    <property type="entry name" value="EAL_dom"/>
</dbReference>
<dbReference type="EC" id="3.1.4.52" evidence="2"/>
<feature type="transmembrane region" description="Helical" evidence="7">
    <location>
        <begin position="258"/>
        <end position="280"/>
    </location>
</feature>
<evidence type="ECO:0000313" key="11">
    <source>
        <dbReference type="EMBL" id="RRD00496.1"/>
    </source>
</evidence>
<evidence type="ECO:0000256" key="1">
    <source>
        <dbReference type="ARBA" id="ARBA00004370"/>
    </source>
</evidence>
<feature type="domain" description="CHASE" evidence="8">
    <location>
        <begin position="103"/>
        <end position="247"/>
    </location>
</feature>
<accession>A0A3P1SVA9</accession>
<dbReference type="Gene3D" id="3.20.20.450">
    <property type="entry name" value="EAL domain"/>
    <property type="match status" value="1"/>
</dbReference>
<dbReference type="InterPro" id="IPR052155">
    <property type="entry name" value="Biofilm_reg_signaling"/>
</dbReference>
<keyword evidence="12" id="KW-1185">Reference proteome</keyword>
<keyword evidence="6 7" id="KW-0472">Membrane</keyword>
<dbReference type="InterPro" id="IPR043128">
    <property type="entry name" value="Rev_trsase/Diguanyl_cyclase"/>
</dbReference>
<dbReference type="SUPFAM" id="SSF141868">
    <property type="entry name" value="EAL domain-like"/>
    <property type="match status" value="1"/>
</dbReference>
<dbReference type="GO" id="GO:0016020">
    <property type="term" value="C:membrane"/>
    <property type="evidence" value="ECO:0007669"/>
    <property type="project" value="UniProtKB-SubCell"/>
</dbReference>
<feature type="domain" description="EAL" evidence="9">
    <location>
        <begin position="473"/>
        <end position="727"/>
    </location>
</feature>
<dbReference type="SMART" id="SM01079">
    <property type="entry name" value="CHASE"/>
    <property type="match status" value="1"/>
</dbReference>
<organism evidence="11 12">
    <name type="scientific">Amphritea balenae</name>
    <dbReference type="NCBI Taxonomy" id="452629"/>
    <lineage>
        <taxon>Bacteria</taxon>
        <taxon>Pseudomonadati</taxon>
        <taxon>Pseudomonadota</taxon>
        <taxon>Gammaproteobacteria</taxon>
        <taxon>Oceanospirillales</taxon>
        <taxon>Oceanospirillaceae</taxon>
        <taxon>Amphritea</taxon>
    </lineage>
</organism>
<dbReference type="EMBL" id="RQXV01000002">
    <property type="protein sequence ID" value="RRD00496.1"/>
    <property type="molecule type" value="Genomic_DNA"/>
</dbReference>
<dbReference type="SMART" id="SM00267">
    <property type="entry name" value="GGDEF"/>
    <property type="match status" value="1"/>
</dbReference>
<protein>
    <recommendedName>
        <fullName evidence="2">cyclic-guanylate-specific phosphodiesterase</fullName>
        <ecNumber evidence="2">3.1.4.52</ecNumber>
    </recommendedName>
</protein>
<gene>
    <name evidence="11" type="ORF">EHS89_05235</name>
</gene>
<dbReference type="PROSITE" id="PS50887">
    <property type="entry name" value="GGDEF"/>
    <property type="match status" value="1"/>
</dbReference>
<dbReference type="NCBIfam" id="TIGR00254">
    <property type="entry name" value="GGDEF"/>
    <property type="match status" value="1"/>
</dbReference>
<dbReference type="AlphaFoldDB" id="A0A3P1SVA9"/>
<comment type="subcellular location">
    <subcellularLocation>
        <location evidence="1">Membrane</location>
    </subcellularLocation>
</comment>
<dbReference type="GO" id="GO:0071111">
    <property type="term" value="F:cyclic-guanylate-specific phosphodiesterase activity"/>
    <property type="evidence" value="ECO:0007669"/>
    <property type="project" value="UniProtKB-EC"/>
</dbReference>
<dbReference type="CDD" id="cd01948">
    <property type="entry name" value="EAL"/>
    <property type="match status" value="1"/>
</dbReference>
<evidence type="ECO:0000259" key="10">
    <source>
        <dbReference type="PROSITE" id="PS50887"/>
    </source>
</evidence>
<dbReference type="PROSITE" id="PS50883">
    <property type="entry name" value="EAL"/>
    <property type="match status" value="1"/>
</dbReference>
<evidence type="ECO:0000256" key="3">
    <source>
        <dbReference type="ARBA" id="ARBA00022636"/>
    </source>
</evidence>
<dbReference type="InterPro" id="IPR006189">
    <property type="entry name" value="CHASE_dom"/>
</dbReference>
<sequence>MSELPLKKRHLYTFSIFVVCLLAGLYLTCQALKFAEKEHYSLLDDVAQAQADLIERRLSRSMLATNFLAHTVVENGGSAPKFEYLAQRLIETLGGISNVQLAPDGIVSSIYPLAGNEIAIGHNILEHEARSKEAWQAIYENRTIMAGPFELIQGGMAVIGRRPVTISDDTGEHFWGFVSALIFLSDLISVTDLPMLEGKGYLFSLHHNSSAGRGNSFYLTPSWSSEPNTQQQVEHSVQVPGGFWTLVVSKDYPLIPSYIAGALLSLLVAGLISLVVYRILHLPELLQQKLRESSAKLEQLSFYDILTGLANRKLFQQELLRLNEDNSNSKQNAALLYMDLSGFKRINDSYGRKAGDQVLIEVSQRLRSGVRASDMVARLGADEFAILLKNVKSTQGARRIAESLQFNIRQSYLLEHQEVLISACIGITMLPADSPNAECWLQNADLALYAAKQQGKDGISFFDPHIQTAVTQGLQLEQELRQALEEDQFALFYQPQVDLKQQQIIGYEALIRWQHPEKGLQAPLSFIPVAEECGLIVPIGYWVIEQACRAIKHREEQGLESRFIAVNLSPEQFKDPQLINRIRDILSRIEINPTLLEIEITESSLIEDVEQAVEVLYHIRRLGLTISIDDFGTGYSSLAQLKQLPVDRLKIDRSFIIGLASDPDDQMIVEAVVAMAHKLGLKVVAEGIETEQQLAVLVSCQCDIGQGFLFGRPEPESLHSVESLREQHSIESVKEQGFVVQAPV</sequence>
<reference evidence="11 12" key="1">
    <citation type="submission" date="2018-11" db="EMBL/GenBank/DDBJ databases">
        <title>The draft genome sequence of Amphritea balenae JAMM 1525T.</title>
        <authorList>
            <person name="Fang Z."/>
            <person name="Zhang Y."/>
            <person name="Han X."/>
        </authorList>
    </citation>
    <scope>NUCLEOTIDE SEQUENCE [LARGE SCALE GENOMIC DNA]</scope>
    <source>
        <strain evidence="11 12">JAMM 1525</strain>
    </source>
</reference>
<dbReference type="FunFam" id="3.20.20.450:FF:000001">
    <property type="entry name" value="Cyclic di-GMP phosphodiesterase yahA"/>
    <property type="match status" value="1"/>
</dbReference>
<dbReference type="InterPro" id="IPR000160">
    <property type="entry name" value="GGDEF_dom"/>
</dbReference>
<dbReference type="InterPro" id="IPR029787">
    <property type="entry name" value="Nucleotide_cyclase"/>
</dbReference>
<dbReference type="SMART" id="SM00052">
    <property type="entry name" value="EAL"/>
    <property type="match status" value="1"/>
</dbReference>
<evidence type="ECO:0000256" key="7">
    <source>
        <dbReference type="SAM" id="Phobius"/>
    </source>
</evidence>
<dbReference type="PANTHER" id="PTHR44757:SF2">
    <property type="entry name" value="BIOFILM ARCHITECTURE MAINTENANCE PROTEIN MBAA"/>
    <property type="match status" value="1"/>
</dbReference>
<keyword evidence="5 7" id="KW-1133">Transmembrane helix</keyword>
<dbReference type="Pfam" id="PF00563">
    <property type="entry name" value="EAL"/>
    <property type="match status" value="1"/>
</dbReference>
<dbReference type="Gene3D" id="3.30.70.270">
    <property type="match status" value="1"/>
</dbReference>
<evidence type="ECO:0000259" key="9">
    <source>
        <dbReference type="PROSITE" id="PS50883"/>
    </source>
</evidence>
<name>A0A3P1SVA9_9GAMM</name>
<dbReference type="InterPro" id="IPR042240">
    <property type="entry name" value="CHASE_sf"/>
</dbReference>
<dbReference type="Proteomes" id="UP000267535">
    <property type="component" value="Unassembled WGS sequence"/>
</dbReference>